<keyword evidence="2" id="KW-1185">Reference proteome</keyword>
<reference evidence="1" key="1">
    <citation type="submission" date="2023-10" db="EMBL/GenBank/DDBJ databases">
        <title>Genome assembly of Pristionchus species.</title>
        <authorList>
            <person name="Yoshida K."/>
            <person name="Sommer R.J."/>
        </authorList>
    </citation>
    <scope>NUCLEOTIDE SEQUENCE</scope>
    <source>
        <strain evidence="1">RS0144</strain>
    </source>
</reference>
<organism evidence="1 2">
    <name type="scientific">Pristionchus entomophagus</name>
    <dbReference type="NCBI Taxonomy" id="358040"/>
    <lineage>
        <taxon>Eukaryota</taxon>
        <taxon>Metazoa</taxon>
        <taxon>Ecdysozoa</taxon>
        <taxon>Nematoda</taxon>
        <taxon>Chromadorea</taxon>
        <taxon>Rhabditida</taxon>
        <taxon>Rhabditina</taxon>
        <taxon>Diplogasteromorpha</taxon>
        <taxon>Diplogasteroidea</taxon>
        <taxon>Neodiplogasteridae</taxon>
        <taxon>Pristionchus</taxon>
    </lineage>
</organism>
<protein>
    <submittedName>
        <fullName evidence="1">Uncharacterized protein</fullName>
    </submittedName>
</protein>
<sequence>KDSSGVVSGPIKEDEATALYKANFFRSDHVFRVVEANKEDDFTSIDDLRSLNGEETPFGQNGEEKEEKELIRVYKELSTVLKERNSLKVAAQKYEGAKKLMVEQFKKTMTEPNVFSVGQYASNLIRFTNKSSSTVRCQLLVIIFVM</sequence>
<feature type="non-terminal residue" evidence="1">
    <location>
        <position position="1"/>
    </location>
</feature>
<proteinExistence type="predicted"/>
<evidence type="ECO:0000313" key="2">
    <source>
        <dbReference type="Proteomes" id="UP001432027"/>
    </source>
</evidence>
<gene>
    <name evidence="1" type="ORF">PENTCL1PPCAC_21757</name>
</gene>
<dbReference type="Proteomes" id="UP001432027">
    <property type="component" value="Unassembled WGS sequence"/>
</dbReference>
<comment type="caution">
    <text evidence="1">The sequence shown here is derived from an EMBL/GenBank/DDBJ whole genome shotgun (WGS) entry which is preliminary data.</text>
</comment>
<accession>A0AAV5TZ02</accession>
<dbReference type="EMBL" id="BTSX01000005">
    <property type="protein sequence ID" value="GMS99582.1"/>
    <property type="molecule type" value="Genomic_DNA"/>
</dbReference>
<dbReference type="AlphaFoldDB" id="A0AAV5TZ02"/>
<evidence type="ECO:0000313" key="1">
    <source>
        <dbReference type="EMBL" id="GMS99582.1"/>
    </source>
</evidence>
<name>A0AAV5TZ02_9BILA</name>